<dbReference type="RefSeq" id="WP_002989560.1">
    <property type="nucleotide sequence ID" value="NZ_AOGY02000072.1"/>
</dbReference>
<comment type="similarity">
    <text evidence="1">Belongs to the short-chain dehydrogenases/reductases (SDR) family.</text>
</comment>
<dbReference type="Pfam" id="PF13561">
    <property type="entry name" value="adh_short_C2"/>
    <property type="match status" value="1"/>
</dbReference>
<evidence type="ECO:0000256" key="2">
    <source>
        <dbReference type="ARBA" id="ARBA00023002"/>
    </source>
</evidence>
<dbReference type="InterPro" id="IPR020904">
    <property type="entry name" value="Sc_DH/Rdtase_CS"/>
</dbReference>
<gene>
    <name evidence="3" type="ORF">LEP1GSC199_0812</name>
</gene>
<evidence type="ECO:0000313" key="4">
    <source>
        <dbReference type="Proteomes" id="UP000012227"/>
    </source>
</evidence>
<dbReference type="PANTHER" id="PTHR43639">
    <property type="entry name" value="OXIDOREDUCTASE, SHORT-CHAIN DEHYDROGENASE/REDUCTASE FAMILY (AFU_ORTHOLOGUE AFUA_5G02870)"/>
    <property type="match status" value="1"/>
</dbReference>
<dbReference type="PANTHER" id="PTHR43639:SF1">
    <property type="entry name" value="SHORT-CHAIN DEHYDROGENASE_REDUCTASE FAMILY PROTEIN"/>
    <property type="match status" value="1"/>
</dbReference>
<protein>
    <submittedName>
        <fullName evidence="3">KR domain protein</fullName>
    </submittedName>
</protein>
<dbReference type="EMBL" id="AOGY02000072">
    <property type="protein sequence ID" value="EMY68282.1"/>
    <property type="molecule type" value="Genomic_DNA"/>
</dbReference>
<dbReference type="Proteomes" id="UP000012227">
    <property type="component" value="Unassembled WGS sequence"/>
</dbReference>
<accession>N1W4W6</accession>
<dbReference type="InterPro" id="IPR036291">
    <property type="entry name" value="NAD(P)-bd_dom_sf"/>
</dbReference>
<keyword evidence="2" id="KW-0560">Oxidoreductase</keyword>
<comment type="caution">
    <text evidence="3">The sequence shown here is derived from an EMBL/GenBank/DDBJ whole genome shotgun (WGS) entry which is preliminary data.</text>
</comment>
<dbReference type="Gene3D" id="3.40.50.720">
    <property type="entry name" value="NAD(P)-binding Rossmann-like Domain"/>
    <property type="match status" value="1"/>
</dbReference>
<dbReference type="AlphaFoldDB" id="N1W4W6"/>
<dbReference type="PRINTS" id="PR00081">
    <property type="entry name" value="GDHRDH"/>
</dbReference>
<dbReference type="InterPro" id="IPR002347">
    <property type="entry name" value="SDR_fam"/>
</dbReference>
<dbReference type="STRING" id="1218591.LEP1GSC199_0812"/>
<name>N1W4W6_9LEPT</name>
<sequence length="246" mass="26363">MSLKGKTAVVTGGSQGIGAGIVKKLASQGANVFFNYNSNKDAADKLAKELEVSGSKVTAIHADVTKVQDLENLFEKAAQHFGKLDILVNNAGVFTFSPAEDIVLEEVQRLFNTNVFAPMFAVKYALKHFNDGGSIINMGSIAATWAPPNFMAYASTKAAIDGITKVLSKELAPRKITVNQINPGSVRTEGNKKAGMDLKMEAELIERIPLGRIGFPDDIANLTAFLVSDDARWITGEVIMVSGGMR</sequence>
<dbReference type="GO" id="GO:0016491">
    <property type="term" value="F:oxidoreductase activity"/>
    <property type="evidence" value="ECO:0007669"/>
    <property type="project" value="UniProtKB-KW"/>
</dbReference>
<dbReference type="PRINTS" id="PR00080">
    <property type="entry name" value="SDRFAMILY"/>
</dbReference>
<organism evidence="3 4">
    <name type="scientific">Leptospira vanthielii serovar Holland str. Waz Holland = ATCC 700522</name>
    <dbReference type="NCBI Taxonomy" id="1218591"/>
    <lineage>
        <taxon>Bacteria</taxon>
        <taxon>Pseudomonadati</taxon>
        <taxon>Spirochaetota</taxon>
        <taxon>Spirochaetia</taxon>
        <taxon>Leptospirales</taxon>
        <taxon>Leptospiraceae</taxon>
        <taxon>Leptospira</taxon>
    </lineage>
</organism>
<dbReference type="FunFam" id="3.40.50.720:FF:000084">
    <property type="entry name" value="Short-chain dehydrogenase reductase"/>
    <property type="match status" value="1"/>
</dbReference>
<reference evidence="3 4" key="1">
    <citation type="submission" date="2013-03" db="EMBL/GenBank/DDBJ databases">
        <authorList>
            <person name="Harkins D.M."/>
            <person name="Durkin A.S."/>
            <person name="Brinkac L.M."/>
            <person name="Haft D.H."/>
            <person name="Selengut J.D."/>
            <person name="Sanka R."/>
            <person name="DePew J."/>
            <person name="Purushe J."/>
            <person name="Galloway R.L."/>
            <person name="Vinetz J.M."/>
            <person name="Sutton G.G."/>
            <person name="Nierman W.C."/>
            <person name="Fouts D.E."/>
        </authorList>
    </citation>
    <scope>NUCLEOTIDE SEQUENCE [LARGE SCALE GENOMIC DNA]</scope>
    <source>
        <strain evidence="3 4">Waz Holland</strain>
    </source>
</reference>
<dbReference type="PROSITE" id="PS00061">
    <property type="entry name" value="ADH_SHORT"/>
    <property type="match status" value="1"/>
</dbReference>
<evidence type="ECO:0000256" key="1">
    <source>
        <dbReference type="ARBA" id="ARBA00006484"/>
    </source>
</evidence>
<dbReference type="SUPFAM" id="SSF51735">
    <property type="entry name" value="NAD(P)-binding Rossmann-fold domains"/>
    <property type="match status" value="1"/>
</dbReference>
<proteinExistence type="inferred from homology"/>
<evidence type="ECO:0000313" key="3">
    <source>
        <dbReference type="EMBL" id="EMY68282.1"/>
    </source>
</evidence>
<dbReference type="NCBIfam" id="NF005559">
    <property type="entry name" value="PRK07231.1"/>
    <property type="match status" value="1"/>
</dbReference>